<dbReference type="InterPro" id="IPR006311">
    <property type="entry name" value="TAT_signal"/>
</dbReference>
<sequence>MNAPSAPLPGPLHRRTVLAGLLGMAATAPLGLARAAAPAGTAGWASADEATQTRLLDRVTWGNTAQGAQALPPQGVAAYLAAQLCPPPATLPRAAQAQIDAMAITRTPLPELAARMEAQHQAAKAQPTEDGRKAALKAWQQDMRALQQEAAERFVLRALYSPTQLREKMTWFWMNHFSVFAGKGHLRVLVGDYEERAIRPHALGRFRDLLGATVRHPAMLHYLDNARNAAGRINENYARELMELHTLGVDGGYSQQDVQELARVLTGVGIARQPDSDEHPRMKPALRRHYVRDGLFEFNPQRHDWDPKTLLGQPLRAEGLAEVDEALDRLARAPATARFITRKIALFLVGDKPPPALLQTLARTFERTDGDIAAVLEALFSAPEFRASLGQRFRDPVHYVLASLRLAHGDAVLPGAEPALSWLQRLAEPLYGRATPDGYPLDAAAWAGSGQMSTRFEIARAIGAGVATVPVPTPREKEMRMAEQSASQRTPPPLAQSAYVRALQPTWSAATRNALAQAASPREWNLLFLASPEFMHG</sequence>
<evidence type="ECO:0008006" key="3">
    <source>
        <dbReference type="Google" id="ProtNLM"/>
    </source>
</evidence>
<evidence type="ECO:0000313" key="1">
    <source>
        <dbReference type="EMBL" id="OYD51309.1"/>
    </source>
</evidence>
<protein>
    <recommendedName>
        <fullName evidence="3">DUF1800 domain-containing protein</fullName>
    </recommendedName>
</protein>
<comment type="caution">
    <text evidence="1">The sequence shown here is derived from an EMBL/GenBank/DDBJ whole genome shotgun (WGS) entry which is preliminary data.</text>
</comment>
<reference evidence="1 2" key="1">
    <citation type="submission" date="2017-07" db="EMBL/GenBank/DDBJ databases">
        <title>Acidovorax KNDSW TSA 6 genome sequence and assembly.</title>
        <authorList>
            <person name="Mayilraj S."/>
        </authorList>
    </citation>
    <scope>NUCLEOTIDE SEQUENCE [LARGE SCALE GENOMIC DNA]</scope>
    <source>
        <strain evidence="1 2">KNDSW-TSA6</strain>
    </source>
</reference>
<evidence type="ECO:0000313" key="2">
    <source>
        <dbReference type="Proteomes" id="UP000215441"/>
    </source>
</evidence>
<keyword evidence="2" id="KW-1185">Reference proteome</keyword>
<gene>
    <name evidence="1" type="ORF">CBY09_05645</name>
</gene>
<accession>A0A235EQL9</accession>
<dbReference type="AlphaFoldDB" id="A0A235EQL9"/>
<dbReference type="Proteomes" id="UP000215441">
    <property type="component" value="Unassembled WGS sequence"/>
</dbReference>
<dbReference type="InterPro" id="IPR014917">
    <property type="entry name" value="DUF1800"/>
</dbReference>
<proteinExistence type="predicted"/>
<name>A0A235EQL9_9BURK</name>
<dbReference type="PROSITE" id="PS51318">
    <property type="entry name" value="TAT"/>
    <property type="match status" value="1"/>
</dbReference>
<dbReference type="Pfam" id="PF08811">
    <property type="entry name" value="DUF1800"/>
    <property type="match status" value="1"/>
</dbReference>
<dbReference type="OrthoDB" id="9772295at2"/>
<dbReference type="RefSeq" id="WP_094287278.1">
    <property type="nucleotide sequence ID" value="NZ_NOIG01000004.1"/>
</dbReference>
<dbReference type="EMBL" id="NOIG01000004">
    <property type="protein sequence ID" value="OYD51309.1"/>
    <property type="molecule type" value="Genomic_DNA"/>
</dbReference>
<organism evidence="1 2">
    <name type="scientific">Acidovorax kalamii</name>
    <dbReference type="NCBI Taxonomy" id="2004485"/>
    <lineage>
        <taxon>Bacteria</taxon>
        <taxon>Pseudomonadati</taxon>
        <taxon>Pseudomonadota</taxon>
        <taxon>Betaproteobacteria</taxon>
        <taxon>Burkholderiales</taxon>
        <taxon>Comamonadaceae</taxon>
        <taxon>Acidovorax</taxon>
    </lineage>
</organism>